<dbReference type="PANTHER" id="PTHR10459:SF60">
    <property type="entry name" value="POLY [ADP-RIBOSE] POLYMERASE 2"/>
    <property type="match status" value="1"/>
</dbReference>
<keyword evidence="9" id="KW-1185">Reference proteome</keyword>
<feature type="region of interest" description="Disordered" evidence="6">
    <location>
        <begin position="1"/>
        <end position="29"/>
    </location>
</feature>
<dbReference type="GO" id="GO:1990404">
    <property type="term" value="F:NAD+-protein mono-ADP-ribosyltransferase activity"/>
    <property type="evidence" value="ECO:0007669"/>
    <property type="project" value="TreeGrafter"/>
</dbReference>
<evidence type="ECO:0000256" key="5">
    <source>
        <dbReference type="RuleBase" id="RU362114"/>
    </source>
</evidence>
<sequence length="1155" mass="129344">MCNQPKSTAAIAAIATRPKSESESPLKRRWTERDWDVLMEAQSFVAVYADTSSPNESAAPAAAPTETKSTKQQRKTRSKTKKARKAPDNHSDNHNEAARSEDAPSAPETATAAPAEAAFWLAQLQDDVTEDMLGTDASVRITWLNCVDGAVYEFAYDDCVDVESILCHVYVRQVVADKRVELTDATKAPKMSKRIAAMHIPPQYATVRMDAYEDRELSGTHAFSSFKGDVISANREVIRALRTRNNDLLRELVETPHVRREIQSFSARQSADVKRTAFGRGGKEGNNALLEDTNLCGNDTDNAYFWSCPKSTLKMLMVLYPSGEWTNDYAIPDHIAKAARVGNYKLVHKLVETLEKNGGWGFNDLHRMACVDFILRKDTAQQFLDFRDREGCTMLFLQCQHSNNIAHIQFLLDKGLNPNISNCDGEFPLEKLIHRYGGKSNGGLFFMDAIRLLVDRGALVEYEDEPVENGFVRRRTQPLALSVQYDLKDVFAFLLERGADPLKLGSFGTGCWDVCARMGAKGSYYLRLLLQHVDKKSGSVKLSGDFFHAIASTGRAGMIDVKLVEECIEKISDDVSIEDALAREQLQLATNLMVGLEVSNDRHLLRSGNSRGETLLHCLAKYNSNFNGLAVDLAWTLVDDGLDVSSGDSEGNTALHYAAANGNLAGDKDLFQNEKLGSSVSVKVPALIRAAYVSDPEMTEEISEKSSRYYEVVPRNEDHFGEAIKAFDKVSDVDHESYRIKKLLEITHTYKMILGAKLRQTVVNPIEYMYDALQIKANVLSPDTAEHALLKQYFFAGLRPDDQKRYQISNIFSVERRHESERYMNLVNSDATFKSRHSKLLWHGTRRTNLMGILSEGLRIAPPEAPHHGYSYGKGIYFADVSGKSLNYCGTPYFIAKKGAQITSPFGRREGKNIHYMLLCEVALGNQMEVQKSCQWNEQLPKCVNSICALGQHVPDESLAIVSPLSGVKIPSGRVGRPGVDFPVPTVWATTKVQRNRSGYYNSGDERWSLEAEAYLNHLIDVVHEGNVGLHQSFELEDSLKAHFVPQNYYSYGDAAMPTAVQVKVSDLRSTNAHTPDSRHPWDVTVEINITKSDGATESYKARRYLNVVYSDTNTDGFSFRQTSHNNQYNEHVVFNTAQARIRYLVEIELLNSYY</sequence>
<feature type="compositionally biased region" description="Low complexity" evidence="6">
    <location>
        <begin position="103"/>
        <end position="112"/>
    </location>
</feature>
<dbReference type="PROSITE" id="PS51059">
    <property type="entry name" value="PARP_CATALYTIC"/>
    <property type="match status" value="1"/>
</dbReference>
<dbReference type="Gene3D" id="3.90.228.10">
    <property type="match status" value="1"/>
</dbReference>
<comment type="caution">
    <text evidence="8">The sequence shown here is derived from an EMBL/GenBank/DDBJ whole genome shotgun (WGS) entry which is preliminary data.</text>
</comment>
<keyword evidence="2 5" id="KW-0808">Transferase</keyword>
<dbReference type="EMBL" id="JAKCXM010000069">
    <property type="protein sequence ID" value="KAJ0404080.1"/>
    <property type="molecule type" value="Genomic_DNA"/>
</dbReference>
<feature type="compositionally biased region" description="Low complexity" evidence="6">
    <location>
        <begin position="51"/>
        <end position="67"/>
    </location>
</feature>
<evidence type="ECO:0000256" key="1">
    <source>
        <dbReference type="ARBA" id="ARBA00022676"/>
    </source>
</evidence>
<proteinExistence type="predicted"/>
<evidence type="ECO:0000256" key="3">
    <source>
        <dbReference type="ARBA" id="ARBA00023027"/>
    </source>
</evidence>
<organism evidence="8 9">
    <name type="scientific">Pythium insidiosum</name>
    <name type="common">Pythiosis disease agent</name>
    <dbReference type="NCBI Taxonomy" id="114742"/>
    <lineage>
        <taxon>Eukaryota</taxon>
        <taxon>Sar</taxon>
        <taxon>Stramenopiles</taxon>
        <taxon>Oomycota</taxon>
        <taxon>Peronosporomycetes</taxon>
        <taxon>Pythiales</taxon>
        <taxon>Pythiaceae</taxon>
        <taxon>Pythium</taxon>
    </lineage>
</organism>
<keyword evidence="3 5" id="KW-0520">NAD</keyword>
<feature type="compositionally biased region" description="Basic residues" evidence="6">
    <location>
        <begin position="71"/>
        <end position="84"/>
    </location>
</feature>
<dbReference type="EC" id="2.4.2.-" evidence="5"/>
<reference evidence="8" key="1">
    <citation type="submission" date="2021-12" db="EMBL/GenBank/DDBJ databases">
        <title>Prjna785345.</title>
        <authorList>
            <person name="Rujirawat T."/>
            <person name="Krajaejun T."/>
        </authorList>
    </citation>
    <scope>NUCLEOTIDE SEQUENCE</scope>
    <source>
        <strain evidence="8">Pi057C3</strain>
    </source>
</reference>
<evidence type="ECO:0000313" key="9">
    <source>
        <dbReference type="Proteomes" id="UP001209570"/>
    </source>
</evidence>
<evidence type="ECO:0000256" key="6">
    <source>
        <dbReference type="SAM" id="MobiDB-lite"/>
    </source>
</evidence>
<feature type="region of interest" description="Disordered" evidence="6">
    <location>
        <begin position="50"/>
        <end position="112"/>
    </location>
</feature>
<dbReference type="GO" id="GO:0005730">
    <property type="term" value="C:nucleolus"/>
    <property type="evidence" value="ECO:0007669"/>
    <property type="project" value="TreeGrafter"/>
</dbReference>
<dbReference type="InterPro" id="IPR012317">
    <property type="entry name" value="Poly(ADP-ribose)pol_cat_dom"/>
</dbReference>
<feature type="compositionally biased region" description="Basic and acidic residues" evidence="6">
    <location>
        <begin position="85"/>
        <end position="102"/>
    </location>
</feature>
<dbReference type="PANTHER" id="PTHR10459">
    <property type="entry name" value="DNA LIGASE"/>
    <property type="match status" value="1"/>
</dbReference>
<dbReference type="InterPro" id="IPR050800">
    <property type="entry name" value="ARTD/PARP"/>
</dbReference>
<name>A0AAD5M5X1_PYTIN</name>
<comment type="catalytic activity">
    <reaction evidence="4">
        <text>NAD(+) + (ADP-D-ribosyl)n-acceptor = nicotinamide + (ADP-D-ribosyl)n+1-acceptor + H(+).</text>
        <dbReference type="EC" id="2.4.2.30"/>
    </reaction>
</comment>
<feature type="compositionally biased region" description="Basic and acidic residues" evidence="6">
    <location>
        <begin position="18"/>
        <end position="29"/>
    </location>
</feature>
<dbReference type="InterPro" id="IPR036616">
    <property type="entry name" value="Poly(ADP-ribose)pol_reg_dom_sf"/>
</dbReference>
<evidence type="ECO:0000259" key="7">
    <source>
        <dbReference type="PROSITE" id="PS51059"/>
    </source>
</evidence>
<dbReference type="Gene3D" id="1.25.40.20">
    <property type="entry name" value="Ankyrin repeat-containing domain"/>
    <property type="match status" value="2"/>
</dbReference>
<dbReference type="GO" id="GO:0070212">
    <property type="term" value="P:protein poly-ADP-ribosylation"/>
    <property type="evidence" value="ECO:0007669"/>
    <property type="project" value="TreeGrafter"/>
</dbReference>
<dbReference type="Gene3D" id="1.20.142.10">
    <property type="entry name" value="Poly(ADP-ribose) polymerase, regulatory domain"/>
    <property type="match status" value="1"/>
</dbReference>
<accession>A0AAD5M5X1</accession>
<dbReference type="SUPFAM" id="SSF56399">
    <property type="entry name" value="ADP-ribosylation"/>
    <property type="match status" value="1"/>
</dbReference>
<dbReference type="Proteomes" id="UP001209570">
    <property type="component" value="Unassembled WGS sequence"/>
</dbReference>
<dbReference type="Pfam" id="PF00644">
    <property type="entry name" value="PARP"/>
    <property type="match status" value="1"/>
</dbReference>
<keyword evidence="1 5" id="KW-0328">Glycosyltransferase</keyword>
<dbReference type="GO" id="GO:0003950">
    <property type="term" value="F:NAD+ poly-ADP-ribosyltransferase activity"/>
    <property type="evidence" value="ECO:0007669"/>
    <property type="project" value="UniProtKB-UniRule"/>
</dbReference>
<dbReference type="InterPro" id="IPR036770">
    <property type="entry name" value="Ankyrin_rpt-contain_sf"/>
</dbReference>
<feature type="domain" description="PARP catalytic" evidence="7">
    <location>
        <begin position="764"/>
        <end position="1010"/>
    </location>
</feature>
<dbReference type="GO" id="GO:0006302">
    <property type="term" value="P:double-strand break repair"/>
    <property type="evidence" value="ECO:0007669"/>
    <property type="project" value="TreeGrafter"/>
</dbReference>
<evidence type="ECO:0000256" key="2">
    <source>
        <dbReference type="ARBA" id="ARBA00022679"/>
    </source>
</evidence>
<evidence type="ECO:0000313" key="8">
    <source>
        <dbReference type="EMBL" id="KAJ0404080.1"/>
    </source>
</evidence>
<dbReference type="SUPFAM" id="SSF48403">
    <property type="entry name" value="Ankyrin repeat"/>
    <property type="match status" value="1"/>
</dbReference>
<dbReference type="AlphaFoldDB" id="A0AAD5M5X1"/>
<gene>
    <name evidence="8" type="ORF">P43SY_000864</name>
</gene>
<dbReference type="SMART" id="SM00248">
    <property type="entry name" value="ANK"/>
    <property type="match status" value="4"/>
</dbReference>
<evidence type="ECO:0000256" key="4">
    <source>
        <dbReference type="ARBA" id="ARBA00033987"/>
    </source>
</evidence>
<protein>
    <recommendedName>
        <fullName evidence="5">Poly [ADP-ribose] polymerase</fullName>
        <shortName evidence="5">PARP</shortName>
        <ecNumber evidence="5">2.4.2.-</ecNumber>
    </recommendedName>
</protein>
<dbReference type="InterPro" id="IPR002110">
    <property type="entry name" value="Ankyrin_rpt"/>
</dbReference>